<proteinExistence type="inferred from homology"/>
<organism evidence="10 11">
    <name type="scientific">Enterocloster bolteae</name>
    <dbReference type="NCBI Taxonomy" id="208479"/>
    <lineage>
        <taxon>Bacteria</taxon>
        <taxon>Bacillati</taxon>
        <taxon>Bacillota</taxon>
        <taxon>Clostridia</taxon>
        <taxon>Lachnospirales</taxon>
        <taxon>Lachnospiraceae</taxon>
        <taxon>Enterocloster</taxon>
    </lineage>
</organism>
<name>A0A412ZE69_9FIRM</name>
<evidence type="ECO:0000313" key="10">
    <source>
        <dbReference type="EMBL" id="RGV78493.1"/>
    </source>
</evidence>
<dbReference type="PANTHER" id="PTHR42933">
    <property type="entry name" value="SLR6095 PROTEIN"/>
    <property type="match status" value="1"/>
</dbReference>
<comment type="similarity">
    <text evidence="1">Belongs to the N(4)/N(6)-methyltransferase family.</text>
</comment>
<dbReference type="PANTHER" id="PTHR42933:SF1">
    <property type="entry name" value="SITE-SPECIFIC DNA-METHYLTRANSFERASE (ADENINE-SPECIFIC)"/>
    <property type="match status" value="1"/>
</dbReference>
<dbReference type="InterPro" id="IPR022749">
    <property type="entry name" value="D12N6_MeTrfase_N"/>
</dbReference>
<dbReference type="AlphaFoldDB" id="A0A412ZE69"/>
<evidence type="ECO:0000256" key="5">
    <source>
        <dbReference type="ARBA" id="ARBA00022691"/>
    </source>
</evidence>
<dbReference type="InterPro" id="IPR038333">
    <property type="entry name" value="T1MK-like_N_sf"/>
</dbReference>
<accession>A0A412ZE69</accession>
<dbReference type="InterPro" id="IPR003356">
    <property type="entry name" value="DNA_methylase_A-5"/>
</dbReference>
<evidence type="ECO:0000256" key="7">
    <source>
        <dbReference type="ARBA" id="ARBA00047942"/>
    </source>
</evidence>
<feature type="domain" description="N6 adenine-specific DNA methyltransferase N-terminal" evidence="9">
    <location>
        <begin position="15"/>
        <end position="166"/>
    </location>
</feature>
<protein>
    <recommendedName>
        <fullName evidence="2">site-specific DNA-methyltransferase (adenine-specific)</fullName>
        <ecNumber evidence="2">2.1.1.72</ecNumber>
    </recommendedName>
</protein>
<evidence type="ECO:0000256" key="4">
    <source>
        <dbReference type="ARBA" id="ARBA00022679"/>
    </source>
</evidence>
<dbReference type="Gene3D" id="3.40.50.150">
    <property type="entry name" value="Vaccinia Virus protein VP39"/>
    <property type="match status" value="1"/>
</dbReference>
<dbReference type="GO" id="GO:0008170">
    <property type="term" value="F:N-methyltransferase activity"/>
    <property type="evidence" value="ECO:0007669"/>
    <property type="project" value="InterPro"/>
</dbReference>
<dbReference type="PRINTS" id="PR00507">
    <property type="entry name" value="N12N6MTFRASE"/>
</dbReference>
<dbReference type="GO" id="GO:0009307">
    <property type="term" value="P:DNA restriction-modification system"/>
    <property type="evidence" value="ECO:0007669"/>
    <property type="project" value="UniProtKB-KW"/>
</dbReference>
<evidence type="ECO:0000256" key="6">
    <source>
        <dbReference type="ARBA" id="ARBA00022747"/>
    </source>
</evidence>
<feature type="domain" description="DNA methylase adenine-specific" evidence="8">
    <location>
        <begin position="178"/>
        <end position="483"/>
    </location>
</feature>
<dbReference type="Gene3D" id="1.20.1260.30">
    <property type="match status" value="1"/>
</dbReference>
<dbReference type="InterPro" id="IPR004546">
    <property type="entry name" value="Restrct_endonuc_T1M"/>
</dbReference>
<dbReference type="RefSeq" id="WP_118017260.1">
    <property type="nucleotide sequence ID" value="NZ_CAUHGS010000006.1"/>
</dbReference>
<keyword evidence="5" id="KW-0949">S-adenosyl-L-methionine</keyword>
<evidence type="ECO:0000256" key="2">
    <source>
        <dbReference type="ARBA" id="ARBA00011900"/>
    </source>
</evidence>
<dbReference type="GO" id="GO:0003677">
    <property type="term" value="F:DNA binding"/>
    <property type="evidence" value="ECO:0007669"/>
    <property type="project" value="InterPro"/>
</dbReference>
<dbReference type="EMBL" id="QRZM01000001">
    <property type="protein sequence ID" value="RGV78493.1"/>
    <property type="molecule type" value="Genomic_DNA"/>
</dbReference>
<dbReference type="Pfam" id="PF02384">
    <property type="entry name" value="N6_Mtase"/>
    <property type="match status" value="1"/>
</dbReference>
<dbReference type="SUPFAM" id="SSF53335">
    <property type="entry name" value="S-adenosyl-L-methionine-dependent methyltransferases"/>
    <property type="match status" value="1"/>
</dbReference>
<evidence type="ECO:0000313" key="11">
    <source>
        <dbReference type="Proteomes" id="UP000284543"/>
    </source>
</evidence>
<dbReference type="GO" id="GO:0009007">
    <property type="term" value="F:site-specific DNA-methyltransferase (adenine-specific) activity"/>
    <property type="evidence" value="ECO:0007669"/>
    <property type="project" value="UniProtKB-EC"/>
</dbReference>
<gene>
    <name evidence="10" type="ORF">DWW02_01780</name>
</gene>
<comment type="caution">
    <text evidence="10">The sequence shown here is derived from an EMBL/GenBank/DDBJ whole genome shotgun (WGS) entry which is preliminary data.</text>
</comment>
<dbReference type="GO" id="GO:0032259">
    <property type="term" value="P:methylation"/>
    <property type="evidence" value="ECO:0007669"/>
    <property type="project" value="UniProtKB-KW"/>
</dbReference>
<reference evidence="10 11" key="1">
    <citation type="submission" date="2018-08" db="EMBL/GenBank/DDBJ databases">
        <title>A genome reference for cultivated species of the human gut microbiota.</title>
        <authorList>
            <person name="Zou Y."/>
            <person name="Xue W."/>
            <person name="Luo G."/>
        </authorList>
    </citation>
    <scope>NUCLEOTIDE SEQUENCE [LARGE SCALE GENOMIC DNA]</scope>
    <source>
        <strain evidence="10 11">AF14-18</strain>
    </source>
</reference>
<keyword evidence="6" id="KW-0680">Restriction system</keyword>
<dbReference type="EC" id="2.1.1.72" evidence="2"/>
<evidence type="ECO:0000256" key="1">
    <source>
        <dbReference type="ARBA" id="ARBA00006594"/>
    </source>
</evidence>
<evidence type="ECO:0000256" key="3">
    <source>
        <dbReference type="ARBA" id="ARBA00022603"/>
    </source>
</evidence>
<sequence>MTDIKKQQELASELSTKLWDMANVLRGNMEAYEFKNYILGFIFYRFLSEKTEDFMIEELKNDGISYQEAWNREDFKEDVIADLLETLGYVVEPQYLFSHVIGMIEKGDFTIEYMEKIIGSIEESTLGQESQEDFIGLFEDMDLKSSKLGREPKQRGQLIAKILKTIDSIDFRLHETDVDVLGTAYTILIGNFASTAGKKGGEFYTPTNMSRLVARLATIGLTNVRSAFDCACGSGSLLLMVGDYVNVRKYYGQELTSSTYNLARMNMMLHGIRFQNFEIINVNTLENDERFGDLKFDVQVANPPYSAKWSADPKFLEDERYSDYGKLAPKSKADFGFLQHMIYHMEKGDSRIAILLPHGILFRGGAEETIRKYIVKKLNYLDAVIGLPANCFHGTTIPVCCLVIKKERNGNSDNICFIDASQYYHSGKNMNYIDEQDIDRIVDAYINRKPINKFCHIATLDEIVENEYNLNISRYVDSFEEEEIINIAEVKANLLKHIEESKALDAELDDYFNQLGL</sequence>
<keyword evidence="4 10" id="KW-0808">Transferase</keyword>
<evidence type="ECO:0000259" key="9">
    <source>
        <dbReference type="Pfam" id="PF12161"/>
    </source>
</evidence>
<comment type="catalytic activity">
    <reaction evidence="7">
        <text>a 2'-deoxyadenosine in DNA + S-adenosyl-L-methionine = an N(6)-methyl-2'-deoxyadenosine in DNA + S-adenosyl-L-homocysteine + H(+)</text>
        <dbReference type="Rhea" id="RHEA:15197"/>
        <dbReference type="Rhea" id="RHEA-COMP:12418"/>
        <dbReference type="Rhea" id="RHEA-COMP:12419"/>
        <dbReference type="ChEBI" id="CHEBI:15378"/>
        <dbReference type="ChEBI" id="CHEBI:57856"/>
        <dbReference type="ChEBI" id="CHEBI:59789"/>
        <dbReference type="ChEBI" id="CHEBI:90615"/>
        <dbReference type="ChEBI" id="CHEBI:90616"/>
        <dbReference type="EC" id="2.1.1.72"/>
    </reaction>
</comment>
<keyword evidence="3 10" id="KW-0489">Methyltransferase</keyword>
<dbReference type="InterPro" id="IPR029063">
    <property type="entry name" value="SAM-dependent_MTases_sf"/>
</dbReference>
<dbReference type="InterPro" id="IPR051537">
    <property type="entry name" value="DNA_Adenine_Mtase"/>
</dbReference>
<dbReference type="Pfam" id="PF12161">
    <property type="entry name" value="HsdM_N"/>
    <property type="match status" value="1"/>
</dbReference>
<dbReference type="NCBIfam" id="TIGR00497">
    <property type="entry name" value="hsdM"/>
    <property type="match status" value="1"/>
</dbReference>
<dbReference type="Proteomes" id="UP000284543">
    <property type="component" value="Unassembled WGS sequence"/>
</dbReference>
<evidence type="ECO:0000259" key="8">
    <source>
        <dbReference type="Pfam" id="PF02384"/>
    </source>
</evidence>